<sequence length="518" mass="58930">MKSKGNDFTKTIRALYDEYTDDSLKTRLEMYALWTLPSVFPTGEITVDNGNAEIEHDYQSVGAYLVNRLASRLASTLFPVSTSFFRIEPSQELKDLVDKRGTSTLIDLENKACRRLFFNASYAQIVQALRLLIITGEVLLLRRDNRLRVFSLKNYALLRNNVGEVLEIITREPKRYRELDAETQELLQDRNEDETLDLYTRIRKRNINGVISWKITQEIDGVRLPNYEIYRDKLCPYIPVTWSYMNGDAYGRGYVEEYAGDFAKLSELSQGLTEYQIESLIIRHVYNAQGGFDVESAVNSRNGDWISGNVNAVQNYESGSFQKMNEIRLGLEAIMQRLNVAFMYTGNMREGDRVTAYEIARNADEAEQVLGGVYSQLSQNMHLPLAYLLLYEVRKDFIQAIDRQEIELNILTGLQALSRSSENQALLVAANEIATVAEVFSKVSKRFNLDAIVDKILLSNGIDISEITYSEEEMRAKAMEEQRVAEAQRQQVIQQAGAQLSGNQLENTQAAQLAAGIQ</sequence>
<evidence type="ECO:0000256" key="2">
    <source>
        <dbReference type="ARBA" id="ARBA00004328"/>
    </source>
</evidence>
<evidence type="ECO:0000313" key="12">
    <source>
        <dbReference type="Proteomes" id="UP000201630"/>
    </source>
</evidence>
<dbReference type="KEGG" id="vg:26630033"/>
<evidence type="ECO:0000256" key="4">
    <source>
        <dbReference type="ARBA" id="ARBA00022595"/>
    </source>
</evidence>
<dbReference type="EMBL" id="KR149290">
    <property type="protein sequence ID" value="AKQ06844.1"/>
    <property type="molecule type" value="Genomic_DNA"/>
</dbReference>
<dbReference type="InterPro" id="IPR020991">
    <property type="entry name" value="Connector_podovirus"/>
</dbReference>
<keyword evidence="5" id="KW-1188">Viral release from host cell</keyword>
<dbReference type="GeneID" id="26630033"/>
<gene>
    <name evidence="11" type="ORF">Fri1_39</name>
</gene>
<evidence type="ECO:0000256" key="6">
    <source>
        <dbReference type="ARBA" id="ARBA00022844"/>
    </source>
</evidence>
<keyword evidence="3" id="KW-1244">Viral short tail ejection system</keyword>
<evidence type="ECO:0000256" key="8">
    <source>
        <dbReference type="ARBA" id="ARBA00023009"/>
    </source>
</evidence>
<evidence type="ECO:0000256" key="3">
    <source>
        <dbReference type="ARBA" id="ARBA00022470"/>
    </source>
</evidence>
<evidence type="ECO:0000256" key="7">
    <source>
        <dbReference type="ARBA" id="ARBA00022950"/>
    </source>
</evidence>
<keyword evidence="9" id="KW-0231">Viral genome packaging</keyword>
<keyword evidence="6" id="KW-0946">Virion</keyword>
<protein>
    <submittedName>
        <fullName evidence="11">Putative head-tail connector protein</fullName>
    </submittedName>
</protein>
<evidence type="ECO:0000313" key="11">
    <source>
        <dbReference type="EMBL" id="AKQ06844.1"/>
    </source>
</evidence>
<evidence type="ECO:0000256" key="10">
    <source>
        <dbReference type="ARBA" id="ARBA00023296"/>
    </source>
</evidence>
<dbReference type="GO" id="GO:0044423">
    <property type="term" value="C:virion component"/>
    <property type="evidence" value="ECO:0007669"/>
    <property type="project" value="UniProtKB-KW"/>
</dbReference>
<name>A0A0H4TJ27_9CAUD</name>
<keyword evidence="7" id="KW-0118">Viral capsid assembly</keyword>
<dbReference type="OrthoDB" id="5112at10239"/>
<reference evidence="11 12" key="1">
    <citation type="submission" date="2015-04" db="EMBL/GenBank/DDBJ databases">
        <authorList>
            <person name="Shneider M.M."/>
            <person name="Klumpp J."/>
            <person name="Miroshnikov K.A."/>
            <person name="Leiman P.G."/>
        </authorList>
    </citation>
    <scope>NUCLEOTIDE SEQUENCE [LARGE SCALE GENOMIC DNA]</scope>
</reference>
<proteinExistence type="predicted"/>
<keyword evidence="4" id="KW-1162">Viral penetration into host cytoplasm</keyword>
<keyword evidence="10" id="KW-1160">Virus entry into host cell</keyword>
<keyword evidence="12" id="KW-1185">Reference proteome</keyword>
<dbReference type="RefSeq" id="YP_009203045.1">
    <property type="nucleotide sequence ID" value="NC_028848.1"/>
</dbReference>
<comment type="function">
    <text evidence="1">Forms the portal vertex of the capsid. This portal plays critical roles in head assembly, genome packaging, neck/tail attachment, and genome ejection. The portal protein multimerizes as a single ring-shaped homododecamer arranged around a central channel.</text>
</comment>
<evidence type="ECO:0000256" key="9">
    <source>
        <dbReference type="ARBA" id="ARBA00023219"/>
    </source>
</evidence>
<dbReference type="GO" id="GO:0099002">
    <property type="term" value="P:symbiont genome ejection through host cell envelope, short tail mechanism"/>
    <property type="evidence" value="ECO:0007669"/>
    <property type="project" value="UniProtKB-KW"/>
</dbReference>
<comment type="subcellular location">
    <subcellularLocation>
        <location evidence="2">Virion</location>
    </subcellularLocation>
</comment>
<keyword evidence="8" id="KW-1171">Viral genome ejection through host cell envelope</keyword>
<organism evidence="11 12">
    <name type="scientific">Acinetobacter phage Fri1</name>
    <dbReference type="NCBI Taxonomy" id="1647373"/>
    <lineage>
        <taxon>Viruses</taxon>
        <taxon>Duplodnaviria</taxon>
        <taxon>Heunggongvirae</taxon>
        <taxon>Uroviricota</taxon>
        <taxon>Caudoviricetes</taxon>
        <taxon>Autographivirales</taxon>
        <taxon>Autoscriptoviridae</taxon>
        <taxon>Beijerinckvirinae</taxon>
        <taxon>Friunavirus</taxon>
        <taxon>Friunavirus Fri1</taxon>
    </lineage>
</organism>
<dbReference type="Proteomes" id="UP000201630">
    <property type="component" value="Segment"/>
</dbReference>
<dbReference type="Pfam" id="PF12236">
    <property type="entry name" value="Head-tail_con"/>
    <property type="match status" value="1"/>
</dbReference>
<accession>A0A0H4TJ27</accession>
<evidence type="ECO:0000256" key="5">
    <source>
        <dbReference type="ARBA" id="ARBA00022612"/>
    </source>
</evidence>
<evidence type="ECO:0000256" key="1">
    <source>
        <dbReference type="ARBA" id="ARBA00003421"/>
    </source>
</evidence>